<name>K6W9Z3_9ACTN</name>
<comment type="caution">
    <text evidence="2">The sequence shown here is derived from an EMBL/GenBank/DDBJ whole genome shotgun (WGS) entry which is preliminary data.</text>
</comment>
<dbReference type="eggNOG" id="COG2356">
    <property type="taxonomic scope" value="Bacteria"/>
</dbReference>
<sequence length="215" mass="23049">MVVVAVATVPSAAPPQDPTIAPRARQAADILPGIPVVAQRPSRPDYRRAAFGAAWTDAVAVAGGANGCDTRNDILARDLTDTRTAAVASCPRAVTAGEFRSPYTGEFVVFRRGGRAGSVQIDHIVPLAFAWDMGAWAWTPTKRMDLANDPANLVAVDASSNLAKSDLEPGRWMPPNRGFHCHYAIQFVAVVATYGLELDDHSRQVLSRTLRRCAS</sequence>
<protein>
    <recommendedName>
        <fullName evidence="1">GmrSD restriction endonucleases C-terminal domain-containing protein</fullName>
    </recommendedName>
</protein>
<dbReference type="PANTHER" id="PTHR24094">
    <property type="entry name" value="SECRETED PROTEIN"/>
    <property type="match status" value="1"/>
</dbReference>
<evidence type="ECO:0000313" key="3">
    <source>
        <dbReference type="Proteomes" id="UP000008363"/>
    </source>
</evidence>
<dbReference type="PANTHER" id="PTHR24094:SF15">
    <property type="entry name" value="AMP-DEPENDENT SYNTHETASE_LIGASE DOMAIN-CONTAINING PROTEIN-RELATED"/>
    <property type="match status" value="1"/>
</dbReference>
<accession>K6W9Z3</accession>
<keyword evidence="3" id="KW-1185">Reference proteome</keyword>
<gene>
    <name evidence="2" type="ORF">GORHZ_107_00260</name>
</gene>
<evidence type="ECO:0000313" key="2">
    <source>
        <dbReference type="EMBL" id="GAB90581.1"/>
    </source>
</evidence>
<dbReference type="RefSeq" id="WP_006333463.1">
    <property type="nucleotide sequence ID" value="NZ_BAHC01000107.1"/>
</dbReference>
<dbReference type="STRING" id="1108045.GORHZ_107_00260"/>
<feature type="domain" description="GmrSD restriction endonucleases C-terminal" evidence="1">
    <location>
        <begin position="69"/>
        <end position="197"/>
    </location>
</feature>
<proteinExistence type="predicted"/>
<dbReference type="AlphaFoldDB" id="K6W9Z3"/>
<evidence type="ECO:0000259" key="1">
    <source>
        <dbReference type="Pfam" id="PF07510"/>
    </source>
</evidence>
<organism evidence="2 3">
    <name type="scientific">Gordonia rhizosphera NBRC 16068</name>
    <dbReference type="NCBI Taxonomy" id="1108045"/>
    <lineage>
        <taxon>Bacteria</taxon>
        <taxon>Bacillati</taxon>
        <taxon>Actinomycetota</taxon>
        <taxon>Actinomycetes</taxon>
        <taxon>Mycobacteriales</taxon>
        <taxon>Gordoniaceae</taxon>
        <taxon>Gordonia</taxon>
    </lineage>
</organism>
<dbReference type="Pfam" id="PF07510">
    <property type="entry name" value="GmrSD_C"/>
    <property type="match status" value="1"/>
</dbReference>
<dbReference type="InterPro" id="IPR011089">
    <property type="entry name" value="GmrSD_C"/>
</dbReference>
<dbReference type="EMBL" id="BAHC01000107">
    <property type="protein sequence ID" value="GAB90581.1"/>
    <property type="molecule type" value="Genomic_DNA"/>
</dbReference>
<reference evidence="2 3" key="1">
    <citation type="submission" date="2012-08" db="EMBL/GenBank/DDBJ databases">
        <title>Whole genome shotgun sequence of Gordonia rhizosphera NBRC 16068.</title>
        <authorList>
            <person name="Takarada H."/>
            <person name="Isaki S."/>
            <person name="Hosoyama A."/>
            <person name="Tsuchikane K."/>
            <person name="Katsumata H."/>
            <person name="Baba S."/>
            <person name="Ohji S."/>
            <person name="Yamazaki S."/>
            <person name="Fujita N."/>
        </authorList>
    </citation>
    <scope>NUCLEOTIDE SEQUENCE [LARGE SCALE GENOMIC DNA]</scope>
    <source>
        <strain evidence="2 3">NBRC 16068</strain>
    </source>
</reference>
<dbReference type="Proteomes" id="UP000008363">
    <property type="component" value="Unassembled WGS sequence"/>
</dbReference>
<dbReference type="OrthoDB" id="5196645at2"/>